<organism evidence="1 2">
    <name type="scientific">Trueperella pecoris</name>
    <dbReference type="NCBI Taxonomy" id="2733571"/>
    <lineage>
        <taxon>Bacteria</taxon>
        <taxon>Bacillati</taxon>
        <taxon>Actinomycetota</taxon>
        <taxon>Actinomycetes</taxon>
        <taxon>Actinomycetales</taxon>
        <taxon>Actinomycetaceae</taxon>
        <taxon>Trueperella</taxon>
    </lineage>
</organism>
<sequence length="50" mass="5627">MARQASFFCGTAPTMKGDAVASPYRYPHLFLARLSPTPGEVSMLARRRRR</sequence>
<protein>
    <submittedName>
        <fullName evidence="1">Uncharacterized protein</fullName>
    </submittedName>
</protein>
<accession>A0A7M1QWK3</accession>
<dbReference type="RefSeq" id="WP_197551559.1">
    <property type="nucleotide sequence ID" value="NZ_CP071974.1"/>
</dbReference>
<dbReference type="EMBL" id="CP063213">
    <property type="protein sequence ID" value="QOR46246.1"/>
    <property type="molecule type" value="Genomic_DNA"/>
</dbReference>
<dbReference type="AlphaFoldDB" id="A0A7M1QWK3"/>
<reference evidence="1 2" key="1">
    <citation type="submission" date="2020-10" db="EMBL/GenBank/DDBJ databases">
        <title>Trueperella pecoris sp. nov. isolated from bovine and porcine specimens.</title>
        <authorList>
            <person name="Schoenecker L."/>
            <person name="Schnydrig P."/>
            <person name="Brodard I."/>
            <person name="Thomann A."/>
            <person name="Hemphill A."/>
            <person name="Rodriguez-Campos S."/>
            <person name="Perreten V."/>
            <person name="Jores J."/>
            <person name="Kittl S."/>
        </authorList>
    </citation>
    <scope>NUCLEOTIDE SEQUENCE [LARGE SCALE GENOMIC DNA]</scope>
    <source>
        <strain evidence="1 2">15A0121</strain>
    </source>
</reference>
<keyword evidence="2" id="KW-1185">Reference proteome</keyword>
<evidence type="ECO:0000313" key="2">
    <source>
        <dbReference type="Proteomes" id="UP000595053"/>
    </source>
</evidence>
<proteinExistence type="predicted"/>
<dbReference type="Proteomes" id="UP000595053">
    <property type="component" value="Chromosome"/>
</dbReference>
<evidence type="ECO:0000313" key="1">
    <source>
        <dbReference type="EMBL" id="QOR46246.1"/>
    </source>
</evidence>
<accession>A0A8A5U6Q6</accession>
<name>A0A7M1QWK3_9ACTO</name>
<gene>
    <name evidence="1" type="ORF">INS88_03320</name>
</gene>